<name>A0ABS7TRY0_9BACT</name>
<dbReference type="EMBL" id="JAIRAU010000021">
    <property type="protein sequence ID" value="MBZ5710921.1"/>
    <property type="molecule type" value="Genomic_DNA"/>
</dbReference>
<organism evidence="2 3">
    <name type="scientific">Nannocystis pusilla</name>
    <dbReference type="NCBI Taxonomy" id="889268"/>
    <lineage>
        <taxon>Bacteria</taxon>
        <taxon>Pseudomonadati</taxon>
        <taxon>Myxococcota</taxon>
        <taxon>Polyangia</taxon>
        <taxon>Nannocystales</taxon>
        <taxon>Nannocystaceae</taxon>
        <taxon>Nannocystis</taxon>
    </lineage>
</organism>
<proteinExistence type="predicted"/>
<dbReference type="Proteomes" id="UP001139031">
    <property type="component" value="Unassembled WGS sequence"/>
</dbReference>
<reference evidence="2" key="1">
    <citation type="submission" date="2021-08" db="EMBL/GenBank/DDBJ databases">
        <authorList>
            <person name="Stevens D.C."/>
        </authorList>
    </citation>
    <scope>NUCLEOTIDE SEQUENCE</scope>
    <source>
        <strain evidence="2">DSM 53165</strain>
    </source>
</reference>
<feature type="domain" description="ADYC" evidence="1">
    <location>
        <begin position="90"/>
        <end position="270"/>
    </location>
</feature>
<evidence type="ECO:0000259" key="1">
    <source>
        <dbReference type="Pfam" id="PF20032"/>
    </source>
</evidence>
<evidence type="ECO:0000313" key="3">
    <source>
        <dbReference type="Proteomes" id="UP001139031"/>
    </source>
</evidence>
<gene>
    <name evidence="2" type="ORF">K7C98_16795</name>
</gene>
<comment type="caution">
    <text evidence="2">The sequence shown here is derived from an EMBL/GenBank/DDBJ whole genome shotgun (WGS) entry which is preliminary data.</text>
</comment>
<accession>A0ABS7TRY0</accession>
<protein>
    <recommendedName>
        <fullName evidence="1">ADYC domain-containing protein</fullName>
    </recommendedName>
</protein>
<dbReference type="InterPro" id="IPR045426">
    <property type="entry name" value="ADYC"/>
</dbReference>
<keyword evidence="3" id="KW-1185">Reference proteome</keyword>
<evidence type="ECO:0000313" key="2">
    <source>
        <dbReference type="EMBL" id="MBZ5710921.1"/>
    </source>
</evidence>
<dbReference type="Pfam" id="PF20032">
    <property type="entry name" value="ADYC"/>
    <property type="match status" value="1"/>
</dbReference>
<sequence length="300" mass="31527">MITDDPGVINPRIGEKGSSCPIWQCGFNAAEVFGSSIHELHLGGQANAAGLRILKVVPGPAAAAGGHVRLDVAGDALVLRDAKGAVVAAGEALVGTRIVLAKKGQPYATVMIASHDRVTRWTEGSPEADAYGLVYVDGNHIERNVCTGYHDSPRAPIALVLGGETYDLDAKEVRPDAQGWFSIACAGSAAAKLSLLGYGPQSSHTTPDQRQATLKMITADYCGDGHSYTENGTPIQWENVQGTVGLTAEPAAIEAVWTAAGALCVDQTRIADTEIECQLPRCGAYDLSDGEWITYVPMVQ</sequence>
<dbReference type="RefSeq" id="WP_224192691.1">
    <property type="nucleotide sequence ID" value="NZ_JAIRAU010000021.1"/>
</dbReference>